<organism evidence="2 3">
    <name type="scientific">Streptomyces tateyamensis</name>
    <dbReference type="NCBI Taxonomy" id="565073"/>
    <lineage>
        <taxon>Bacteria</taxon>
        <taxon>Bacillati</taxon>
        <taxon>Actinomycetota</taxon>
        <taxon>Actinomycetes</taxon>
        <taxon>Kitasatosporales</taxon>
        <taxon>Streptomycetaceae</taxon>
        <taxon>Streptomyces</taxon>
    </lineage>
</organism>
<keyword evidence="1" id="KW-0472">Membrane</keyword>
<evidence type="ECO:0000313" key="2">
    <source>
        <dbReference type="EMBL" id="PYC87608.1"/>
    </source>
</evidence>
<dbReference type="RefSeq" id="WP_110665567.1">
    <property type="nucleotide sequence ID" value="NZ_PYBW01000012.1"/>
</dbReference>
<feature type="transmembrane region" description="Helical" evidence="1">
    <location>
        <begin position="74"/>
        <end position="94"/>
    </location>
</feature>
<gene>
    <name evidence="2" type="ORF">C7C46_03535</name>
</gene>
<dbReference type="AlphaFoldDB" id="A0A2V4NPR1"/>
<proteinExistence type="predicted"/>
<evidence type="ECO:0000256" key="1">
    <source>
        <dbReference type="SAM" id="Phobius"/>
    </source>
</evidence>
<evidence type="ECO:0000313" key="3">
    <source>
        <dbReference type="Proteomes" id="UP000248039"/>
    </source>
</evidence>
<accession>A0A2V4NPR1</accession>
<dbReference type="Proteomes" id="UP000248039">
    <property type="component" value="Unassembled WGS sequence"/>
</dbReference>
<keyword evidence="1" id="KW-1133">Transmembrane helix</keyword>
<evidence type="ECO:0008006" key="4">
    <source>
        <dbReference type="Google" id="ProtNLM"/>
    </source>
</evidence>
<feature type="transmembrane region" description="Helical" evidence="1">
    <location>
        <begin position="40"/>
        <end position="62"/>
    </location>
</feature>
<dbReference type="EMBL" id="PYBW01000012">
    <property type="protein sequence ID" value="PYC87608.1"/>
    <property type="molecule type" value="Genomic_DNA"/>
</dbReference>
<reference evidence="2 3" key="1">
    <citation type="submission" date="2018-03" db="EMBL/GenBank/DDBJ databases">
        <title>Bioinformatic expansion and discovery of thiopeptide antibiotics.</title>
        <authorList>
            <person name="Schwalen C.J."/>
            <person name="Hudson G.A."/>
            <person name="Mitchell D.A."/>
        </authorList>
    </citation>
    <scope>NUCLEOTIDE SEQUENCE [LARGE SCALE GENOMIC DNA]</scope>
    <source>
        <strain evidence="2 3">ATCC 21389</strain>
    </source>
</reference>
<name>A0A2V4NPR1_9ACTN</name>
<protein>
    <recommendedName>
        <fullName evidence="4">DUF3040 domain-containing protein</fullName>
    </recommendedName>
</protein>
<keyword evidence="1" id="KW-0812">Transmembrane</keyword>
<comment type="caution">
    <text evidence="2">The sequence shown here is derived from an EMBL/GenBank/DDBJ whole genome shotgun (WGS) entry which is preliminary data.</text>
</comment>
<keyword evidence="3" id="KW-1185">Reference proteome</keyword>
<sequence length="122" mass="13134">MSAVLVEGLTRRQRRELREIEVDLGADLGRRLHETAAARLRAVLAAVPVAPAVVLLALSVAALLVEAGAGRHPAWTIGVCALVWAPTVLLLLGLTAERVLQTVWDHRHRGPARDTTRSAQDS</sequence>